<comment type="caution">
    <text evidence="1">The sequence shown here is derived from an EMBL/GenBank/DDBJ whole genome shotgun (WGS) entry which is preliminary data.</text>
</comment>
<reference evidence="1" key="2">
    <citation type="submission" date="2021-02" db="EMBL/GenBank/DDBJ databases">
        <authorList>
            <person name="Kimball J.A."/>
            <person name="Haas M.W."/>
            <person name="Macchietto M."/>
            <person name="Kono T."/>
            <person name="Duquette J."/>
            <person name="Shao M."/>
        </authorList>
    </citation>
    <scope>NUCLEOTIDE SEQUENCE</scope>
    <source>
        <tissue evidence="1">Fresh leaf tissue</tissue>
    </source>
</reference>
<evidence type="ECO:0000313" key="1">
    <source>
        <dbReference type="EMBL" id="KAG8084527.1"/>
    </source>
</evidence>
<dbReference type="EMBL" id="JAAALK010000082">
    <property type="protein sequence ID" value="KAG8084527.1"/>
    <property type="molecule type" value="Genomic_DNA"/>
</dbReference>
<proteinExistence type="predicted"/>
<gene>
    <name evidence="1" type="ORF">GUJ93_ZPchr0010g10989</name>
</gene>
<organism evidence="1 2">
    <name type="scientific">Zizania palustris</name>
    <name type="common">Northern wild rice</name>
    <dbReference type="NCBI Taxonomy" id="103762"/>
    <lineage>
        <taxon>Eukaryota</taxon>
        <taxon>Viridiplantae</taxon>
        <taxon>Streptophyta</taxon>
        <taxon>Embryophyta</taxon>
        <taxon>Tracheophyta</taxon>
        <taxon>Spermatophyta</taxon>
        <taxon>Magnoliopsida</taxon>
        <taxon>Liliopsida</taxon>
        <taxon>Poales</taxon>
        <taxon>Poaceae</taxon>
        <taxon>BOP clade</taxon>
        <taxon>Oryzoideae</taxon>
        <taxon>Oryzeae</taxon>
        <taxon>Zizaniinae</taxon>
        <taxon>Zizania</taxon>
    </lineage>
</organism>
<name>A0A8J5W802_ZIZPA</name>
<keyword evidence="2" id="KW-1185">Reference proteome</keyword>
<accession>A0A8J5W802</accession>
<reference evidence="1" key="1">
    <citation type="journal article" date="2021" name="bioRxiv">
        <title>Whole Genome Assembly and Annotation of Northern Wild Rice, Zizania palustris L., Supports a Whole Genome Duplication in the Zizania Genus.</title>
        <authorList>
            <person name="Haas M."/>
            <person name="Kono T."/>
            <person name="Macchietto M."/>
            <person name="Millas R."/>
            <person name="McGilp L."/>
            <person name="Shao M."/>
            <person name="Duquette J."/>
            <person name="Hirsch C.N."/>
            <person name="Kimball J."/>
        </authorList>
    </citation>
    <scope>NUCLEOTIDE SEQUENCE</scope>
    <source>
        <tissue evidence="1">Fresh leaf tissue</tissue>
    </source>
</reference>
<evidence type="ECO:0000313" key="2">
    <source>
        <dbReference type="Proteomes" id="UP000729402"/>
    </source>
</evidence>
<dbReference type="AlphaFoldDB" id="A0A8J5W802"/>
<protein>
    <submittedName>
        <fullName evidence="1">Uncharacterized protein</fullName>
    </submittedName>
</protein>
<sequence length="127" mass="12717">MGATDTSTSASADRAKMKANEKVQTLLVKVLRHCDSILEALGGTRGDGGAIVLVIGGGINTVGTSGDTVRDNIGAGDDGIGSVMLDIGANTIRASYVAGGILTSTGTVATRQVLHGNVLTTAHDNIP</sequence>
<dbReference type="Proteomes" id="UP000729402">
    <property type="component" value="Unassembled WGS sequence"/>
</dbReference>